<gene>
    <name evidence="1" type="ORF">Aca07nite_86310</name>
</gene>
<organism evidence="1">
    <name type="scientific">Actinoplanes campanulatus</name>
    <dbReference type="NCBI Taxonomy" id="113559"/>
    <lineage>
        <taxon>Bacteria</taxon>
        <taxon>Bacillati</taxon>
        <taxon>Actinomycetota</taxon>
        <taxon>Actinomycetes</taxon>
        <taxon>Micromonosporales</taxon>
        <taxon>Micromonosporaceae</taxon>
        <taxon>Actinoplanes</taxon>
    </lineage>
</organism>
<evidence type="ECO:0008006" key="2">
    <source>
        <dbReference type="Google" id="ProtNLM"/>
    </source>
</evidence>
<sequence>MFTRFRPMTAIALAACLLGGCTEDRNEPGHVRCTEHEEERVAVLAQLPILDAHPASTEATGTFSGCGQDDSGDPVASHAAQTYRSTLTEAEIRAFYWDELMRDGWRNASTAIAPDVAPPLAFLRGISCLVKDVAGARVVFTVAFDPPPSPATFPAPATFAITAADQDPEYLRSPC</sequence>
<accession>A0ABQ3WYV6</accession>
<evidence type="ECO:0000313" key="1">
    <source>
        <dbReference type="EMBL" id="GID51356.1"/>
    </source>
</evidence>
<protein>
    <recommendedName>
        <fullName evidence="2">Lipoprotein</fullName>
    </recommendedName>
</protein>
<comment type="caution">
    <text evidence="1">The sequence shown here is derived from an EMBL/GenBank/DDBJ whole genome shotgun (WGS) entry which is preliminary data.</text>
</comment>
<dbReference type="PROSITE" id="PS51257">
    <property type="entry name" value="PROKAR_LIPOPROTEIN"/>
    <property type="match status" value="1"/>
</dbReference>
<dbReference type="EMBL" id="BOMF01000177">
    <property type="protein sequence ID" value="GID51356.1"/>
    <property type="molecule type" value="Genomic_DNA"/>
</dbReference>
<dbReference type="RefSeq" id="WP_204301324.1">
    <property type="nucleotide sequence ID" value="NZ_BAAAGQ010000068.1"/>
</dbReference>
<proteinExistence type="predicted"/>
<name>A0ABQ3WYV6_9ACTN</name>
<reference evidence="1" key="1">
    <citation type="submission" date="2021-01" db="EMBL/GenBank/DDBJ databases">
        <title>Whole genome shotgun sequence of Actinoplanes capillaceus NBRC 16408.</title>
        <authorList>
            <person name="Komaki H."/>
            <person name="Tamura T."/>
        </authorList>
    </citation>
    <scope>NUCLEOTIDE SEQUENCE [LARGE SCALE GENOMIC DNA]</scope>
    <source>
        <strain evidence="1">NBRC 16408</strain>
    </source>
</reference>